<sequence>MTKNKLNRNSALYHSAKDSDRHRLDSYTVCKQARVPSPAALVPLPRRSTTSAHETVHYSL</sequence>
<comment type="caution">
    <text evidence="2">The sequence shown here is derived from an EMBL/GenBank/DDBJ whole genome shotgun (WGS) entry which is preliminary data.</text>
</comment>
<dbReference type="Proteomes" id="UP000653454">
    <property type="component" value="Unassembled WGS sequence"/>
</dbReference>
<evidence type="ECO:0000313" key="2">
    <source>
        <dbReference type="EMBL" id="CAG9136861.1"/>
    </source>
</evidence>
<gene>
    <name evidence="2" type="ORF">PLXY2_LOCUS15119</name>
</gene>
<reference evidence="2" key="1">
    <citation type="submission" date="2020-11" db="EMBL/GenBank/DDBJ databases">
        <authorList>
            <person name="Whiteford S."/>
        </authorList>
    </citation>
    <scope>NUCLEOTIDE SEQUENCE</scope>
</reference>
<evidence type="ECO:0000256" key="1">
    <source>
        <dbReference type="SAM" id="MobiDB-lite"/>
    </source>
</evidence>
<name>A0A8S4GAR2_PLUXY</name>
<evidence type="ECO:0000313" key="3">
    <source>
        <dbReference type="Proteomes" id="UP000653454"/>
    </source>
</evidence>
<organism evidence="2 3">
    <name type="scientific">Plutella xylostella</name>
    <name type="common">Diamondback moth</name>
    <name type="synonym">Plutella maculipennis</name>
    <dbReference type="NCBI Taxonomy" id="51655"/>
    <lineage>
        <taxon>Eukaryota</taxon>
        <taxon>Metazoa</taxon>
        <taxon>Ecdysozoa</taxon>
        <taxon>Arthropoda</taxon>
        <taxon>Hexapoda</taxon>
        <taxon>Insecta</taxon>
        <taxon>Pterygota</taxon>
        <taxon>Neoptera</taxon>
        <taxon>Endopterygota</taxon>
        <taxon>Lepidoptera</taxon>
        <taxon>Glossata</taxon>
        <taxon>Ditrysia</taxon>
        <taxon>Yponomeutoidea</taxon>
        <taxon>Plutellidae</taxon>
        <taxon>Plutella</taxon>
    </lineage>
</organism>
<proteinExistence type="predicted"/>
<keyword evidence="3" id="KW-1185">Reference proteome</keyword>
<feature type="region of interest" description="Disordered" evidence="1">
    <location>
        <begin position="1"/>
        <end position="21"/>
    </location>
</feature>
<dbReference type="EMBL" id="CAJHNJ030000165">
    <property type="protein sequence ID" value="CAG9136861.1"/>
    <property type="molecule type" value="Genomic_DNA"/>
</dbReference>
<accession>A0A8S4GAR2</accession>
<feature type="compositionally biased region" description="Polar residues" evidence="1">
    <location>
        <begin position="1"/>
        <end position="12"/>
    </location>
</feature>
<protein>
    <submittedName>
        <fullName evidence="2">(diamondback moth) hypothetical protein</fullName>
    </submittedName>
</protein>
<dbReference type="AlphaFoldDB" id="A0A8S4GAR2"/>